<dbReference type="EMBL" id="UYRT01082977">
    <property type="protein sequence ID" value="VDN26764.1"/>
    <property type="molecule type" value="Genomic_DNA"/>
</dbReference>
<dbReference type="AlphaFoldDB" id="A0A183E4E4"/>
<dbReference type="Proteomes" id="UP000271098">
    <property type="component" value="Unassembled WGS sequence"/>
</dbReference>
<dbReference type="OrthoDB" id="5826128at2759"/>
<protein>
    <submittedName>
        <fullName evidence="3">DUF4704 domain-containing protein</fullName>
    </submittedName>
</protein>
<keyword evidence="2" id="KW-1185">Reference proteome</keyword>
<gene>
    <name evidence="1" type="ORF">GPUH_LOCUS15835</name>
</gene>
<evidence type="ECO:0000313" key="1">
    <source>
        <dbReference type="EMBL" id="VDN26764.1"/>
    </source>
</evidence>
<dbReference type="WBParaSite" id="GPUH_0001585701-mRNA-1">
    <property type="protein sequence ID" value="GPUH_0001585701-mRNA-1"/>
    <property type="gene ID" value="GPUH_0001585701"/>
</dbReference>
<name>A0A183E4E4_9BILA</name>
<sequence>MWHSVVHTVRLWSDKPVTSGSSIRVLELHQVVSAKERSFIEVLHQLSGEEQWSNIILLFLRKMIVSLTKTRLTSVTQHGRNIRCILVCARILLQDGSDEETRRLVSAVLRYLIERDTSDKVDELCAIFNKVIMSRLKKTTPISSLTCLTKLDDAIYRGWFEEAVNAAVNTGGLDLHSFEAATSAHASGTRPSVLPPLIKYEFAKTDPAYMVDLVKIEEHAPANGIP</sequence>
<organism evidence="3">
    <name type="scientific">Gongylonema pulchrum</name>
    <dbReference type="NCBI Taxonomy" id="637853"/>
    <lineage>
        <taxon>Eukaryota</taxon>
        <taxon>Metazoa</taxon>
        <taxon>Ecdysozoa</taxon>
        <taxon>Nematoda</taxon>
        <taxon>Chromadorea</taxon>
        <taxon>Rhabditida</taxon>
        <taxon>Spirurina</taxon>
        <taxon>Spiruromorpha</taxon>
        <taxon>Spiruroidea</taxon>
        <taxon>Gongylonematidae</taxon>
        <taxon>Gongylonema</taxon>
    </lineage>
</organism>
<proteinExistence type="predicted"/>
<evidence type="ECO:0000313" key="3">
    <source>
        <dbReference type="WBParaSite" id="GPUH_0001585701-mRNA-1"/>
    </source>
</evidence>
<accession>A0A183E4E4</accession>
<reference evidence="3" key="1">
    <citation type="submission" date="2016-06" db="UniProtKB">
        <authorList>
            <consortium name="WormBaseParasite"/>
        </authorList>
    </citation>
    <scope>IDENTIFICATION</scope>
</reference>
<evidence type="ECO:0000313" key="2">
    <source>
        <dbReference type="Proteomes" id="UP000271098"/>
    </source>
</evidence>
<reference evidence="1 2" key="2">
    <citation type="submission" date="2018-11" db="EMBL/GenBank/DDBJ databases">
        <authorList>
            <consortium name="Pathogen Informatics"/>
        </authorList>
    </citation>
    <scope>NUCLEOTIDE SEQUENCE [LARGE SCALE GENOMIC DNA]</scope>
</reference>